<dbReference type="Proteomes" id="UP000054383">
    <property type="component" value="Unassembled WGS sequence"/>
</dbReference>
<dbReference type="GO" id="GO:0004065">
    <property type="term" value="F:arylsulfatase activity"/>
    <property type="evidence" value="ECO:0007669"/>
    <property type="project" value="TreeGrafter"/>
</dbReference>
<dbReference type="OMA" id="KWHLGMR"/>
<dbReference type="Gene3D" id="3.30.1120.10">
    <property type="match status" value="1"/>
</dbReference>
<dbReference type="PANTHER" id="PTHR42693:SF33">
    <property type="entry name" value="ARYLSULFATASE"/>
    <property type="match status" value="1"/>
</dbReference>
<dbReference type="InterPro" id="IPR017850">
    <property type="entry name" value="Alkaline_phosphatase_core_sf"/>
</dbReference>
<dbReference type="InterPro" id="IPR050738">
    <property type="entry name" value="Sulfatase"/>
</dbReference>
<accession>A0A0U1MBV6</accession>
<dbReference type="PROSITE" id="PS00149">
    <property type="entry name" value="SULFATASE_2"/>
    <property type="match status" value="1"/>
</dbReference>
<dbReference type="AlphaFoldDB" id="A0A0U1MBV6"/>
<gene>
    <name evidence="6" type="ORF">PISL3812_09541</name>
</gene>
<feature type="domain" description="Sulfatase N-terminal" evidence="5">
    <location>
        <begin position="11"/>
        <end position="445"/>
    </location>
</feature>
<evidence type="ECO:0000256" key="3">
    <source>
        <dbReference type="ARBA" id="ARBA00022801"/>
    </source>
</evidence>
<name>A0A0U1MBV6_TALIS</name>
<comment type="similarity">
    <text evidence="1">Belongs to the sulfatase family.</text>
</comment>
<dbReference type="CDD" id="cd16025">
    <property type="entry name" value="PAS_like"/>
    <property type="match status" value="1"/>
</dbReference>
<sequence length="626" mass="69404">MGTPSGTLKRPNFLFILADDLGFSDIGCFGSEIQTPNIDRLAAEGLRMLNHHTAAACSPTRAMLLSGTDAHLGGLGVLIEYKLSESGSKRWNGKAGYEGYLNQDVASLPEILGDNGYFTALSGKWHLGLRASQGPSERGFQKAFSMLPGCCNHYAWEPVLERFPVGGSPVHTENGVKVDITPNKTEDSEGFYSTDFYTNRLIQYLESRTEEERSKPFFSFLPYTAPHWPLQCSKAQRDKYKGVYEDGPYALRERRLKKLAELGIIDESVIPHKVETETQGVGEWDEFTPEEKRCSSRAMETYAGMVDTIDVNVGKVVDYLKKTGEYDNTFIVFMSDNGAEGAAMEAIPVMGDNITRAIHEYYDNSYENIGSYNSFTWLGPLWAQASTAPSRLFKGFPSQGGILVPCVVKPPVNTFHKPSFSPGSFNRSFTTVMDWAPTFLELAGVTLPPSENKQITRTLASTPVAQKMSTFRGKDVHAMRGKSWVPLFSHGEKAEDDELWHIHPSSEPIGWELFARAAMRKGDWKLVHISKAHGGAGEANGDGWELFNVVEDPGETKDLARGHPEKFAELLACWEEYVVECGIVWGEGAFNPGLGIEEAPELWDDEVELQKSWLGAKAGERPAYCL</sequence>
<evidence type="ECO:0000256" key="2">
    <source>
        <dbReference type="ARBA" id="ARBA00022723"/>
    </source>
</evidence>
<keyword evidence="7" id="KW-1185">Reference proteome</keyword>
<dbReference type="OrthoDB" id="103349at2759"/>
<dbReference type="GO" id="GO:0046872">
    <property type="term" value="F:metal ion binding"/>
    <property type="evidence" value="ECO:0007669"/>
    <property type="project" value="UniProtKB-KW"/>
</dbReference>
<evidence type="ECO:0000256" key="1">
    <source>
        <dbReference type="ARBA" id="ARBA00008779"/>
    </source>
</evidence>
<dbReference type="InterPro" id="IPR000917">
    <property type="entry name" value="Sulfatase_N"/>
</dbReference>
<dbReference type="Pfam" id="PF00884">
    <property type="entry name" value="Sulfatase"/>
    <property type="match status" value="1"/>
</dbReference>
<dbReference type="SUPFAM" id="SSF53649">
    <property type="entry name" value="Alkaline phosphatase-like"/>
    <property type="match status" value="1"/>
</dbReference>
<reference evidence="6 7" key="1">
    <citation type="submission" date="2015-04" db="EMBL/GenBank/DDBJ databases">
        <authorList>
            <person name="Syromyatnikov M.Y."/>
            <person name="Popov V.N."/>
        </authorList>
    </citation>
    <scope>NUCLEOTIDE SEQUENCE [LARGE SCALE GENOMIC DNA]</scope>
    <source>
        <strain evidence="6">WF-38-12</strain>
    </source>
</reference>
<proteinExistence type="inferred from homology"/>
<evidence type="ECO:0000256" key="4">
    <source>
        <dbReference type="ARBA" id="ARBA00022837"/>
    </source>
</evidence>
<keyword evidence="3" id="KW-0378">Hydrolase</keyword>
<evidence type="ECO:0000313" key="7">
    <source>
        <dbReference type="Proteomes" id="UP000054383"/>
    </source>
</evidence>
<evidence type="ECO:0000259" key="5">
    <source>
        <dbReference type="Pfam" id="PF00884"/>
    </source>
</evidence>
<organism evidence="6 7">
    <name type="scientific">Talaromyces islandicus</name>
    <name type="common">Penicillium islandicum</name>
    <dbReference type="NCBI Taxonomy" id="28573"/>
    <lineage>
        <taxon>Eukaryota</taxon>
        <taxon>Fungi</taxon>
        <taxon>Dikarya</taxon>
        <taxon>Ascomycota</taxon>
        <taxon>Pezizomycotina</taxon>
        <taxon>Eurotiomycetes</taxon>
        <taxon>Eurotiomycetidae</taxon>
        <taxon>Eurotiales</taxon>
        <taxon>Trichocomaceae</taxon>
        <taxon>Talaromyces</taxon>
        <taxon>Talaromyces sect. Islandici</taxon>
    </lineage>
</organism>
<dbReference type="InterPro" id="IPR024607">
    <property type="entry name" value="Sulfatase_CS"/>
</dbReference>
<keyword evidence="2" id="KW-0479">Metal-binding</keyword>
<dbReference type="Gene3D" id="3.40.720.10">
    <property type="entry name" value="Alkaline Phosphatase, subunit A"/>
    <property type="match status" value="1"/>
</dbReference>
<evidence type="ECO:0000313" key="6">
    <source>
        <dbReference type="EMBL" id="CRG92480.1"/>
    </source>
</evidence>
<protein>
    <submittedName>
        <fullName evidence="6">Arylsulfatase</fullName>
    </submittedName>
</protein>
<dbReference type="EMBL" id="CVMT01000013">
    <property type="protein sequence ID" value="CRG92480.1"/>
    <property type="molecule type" value="Genomic_DNA"/>
</dbReference>
<keyword evidence="4" id="KW-0106">Calcium</keyword>
<dbReference type="PANTHER" id="PTHR42693">
    <property type="entry name" value="ARYLSULFATASE FAMILY MEMBER"/>
    <property type="match status" value="1"/>
</dbReference>
<dbReference type="STRING" id="28573.A0A0U1MBV6"/>